<dbReference type="SUPFAM" id="SSF51735">
    <property type="entry name" value="NAD(P)-binding Rossmann-fold domains"/>
    <property type="match status" value="1"/>
</dbReference>
<dbReference type="InterPro" id="IPR036291">
    <property type="entry name" value="NAD(P)-bd_dom_sf"/>
</dbReference>
<feature type="domain" description="RmlD-like substrate binding" evidence="3">
    <location>
        <begin position="1"/>
        <end position="276"/>
    </location>
</feature>
<evidence type="ECO:0000259" key="3">
    <source>
        <dbReference type="Pfam" id="PF04321"/>
    </source>
</evidence>
<dbReference type="Proteomes" id="UP000297597">
    <property type="component" value="Unassembled WGS sequence"/>
</dbReference>
<comment type="pathway">
    <text evidence="2">Carbohydrate biosynthesis; dTDP-L-rhamnose biosynthesis.</text>
</comment>
<evidence type="ECO:0000313" key="4">
    <source>
        <dbReference type="EMBL" id="TEB10350.1"/>
    </source>
</evidence>
<dbReference type="GO" id="GO:0019305">
    <property type="term" value="P:dTDP-rhamnose biosynthetic process"/>
    <property type="evidence" value="ECO:0007669"/>
    <property type="project" value="UniProtKB-UniPathway"/>
</dbReference>
<dbReference type="OrthoDB" id="9803892at2"/>
<dbReference type="Gene3D" id="3.40.50.720">
    <property type="entry name" value="NAD(P)-binding Rossmann-like Domain"/>
    <property type="match status" value="1"/>
</dbReference>
<dbReference type="FunFam" id="3.40.50.720:FF:000159">
    <property type="entry name" value="dTDP-4-dehydrorhamnose reductase"/>
    <property type="match status" value="1"/>
</dbReference>
<dbReference type="CDD" id="cd05254">
    <property type="entry name" value="dTDP_HR_like_SDR_e"/>
    <property type="match status" value="1"/>
</dbReference>
<keyword evidence="2" id="KW-0521">NADP</keyword>
<evidence type="ECO:0000256" key="2">
    <source>
        <dbReference type="RuleBase" id="RU364082"/>
    </source>
</evidence>
<keyword evidence="2 4" id="KW-0560">Oxidoreductase</keyword>
<dbReference type="PANTHER" id="PTHR10491">
    <property type="entry name" value="DTDP-4-DEHYDRORHAMNOSE REDUCTASE"/>
    <property type="match status" value="1"/>
</dbReference>
<protein>
    <recommendedName>
        <fullName evidence="2">dTDP-4-dehydrorhamnose reductase</fullName>
        <ecNumber evidence="2">1.1.1.133</ecNumber>
    </recommendedName>
</protein>
<evidence type="ECO:0000256" key="1">
    <source>
        <dbReference type="ARBA" id="ARBA00010944"/>
    </source>
</evidence>
<dbReference type="GO" id="GO:0005829">
    <property type="term" value="C:cytosol"/>
    <property type="evidence" value="ECO:0007669"/>
    <property type="project" value="TreeGrafter"/>
</dbReference>
<dbReference type="NCBIfam" id="TIGR01214">
    <property type="entry name" value="rmlD"/>
    <property type="match status" value="1"/>
</dbReference>
<evidence type="ECO:0000313" key="5">
    <source>
        <dbReference type="Proteomes" id="UP000297597"/>
    </source>
</evidence>
<dbReference type="EMBL" id="QFFZ01000028">
    <property type="protein sequence ID" value="TEB10350.1"/>
    <property type="molecule type" value="Genomic_DNA"/>
</dbReference>
<gene>
    <name evidence="4" type="primary">strL</name>
    <name evidence="4" type="ORF">Pmgp_02452</name>
</gene>
<dbReference type="InterPro" id="IPR029903">
    <property type="entry name" value="RmlD-like-bd"/>
</dbReference>
<reference evidence="4 5" key="1">
    <citation type="journal article" date="2018" name="Environ. Microbiol.">
        <title>Novel energy conservation strategies and behaviour of Pelotomaculum schinkii driving syntrophic propionate catabolism.</title>
        <authorList>
            <person name="Hidalgo-Ahumada C.A.P."/>
            <person name="Nobu M.K."/>
            <person name="Narihiro T."/>
            <person name="Tamaki H."/>
            <person name="Liu W.T."/>
            <person name="Kamagata Y."/>
            <person name="Stams A.J.M."/>
            <person name="Imachi H."/>
            <person name="Sousa D.Z."/>
        </authorList>
    </citation>
    <scope>NUCLEOTIDE SEQUENCE [LARGE SCALE GENOMIC DNA]</scope>
    <source>
        <strain evidence="4 5">MGP</strain>
    </source>
</reference>
<proteinExistence type="inferred from homology"/>
<dbReference type="Pfam" id="PF04321">
    <property type="entry name" value="RmlD_sub_bind"/>
    <property type="match status" value="1"/>
</dbReference>
<dbReference type="UniPathway" id="UPA00124"/>
<comment type="caution">
    <text evidence="4">The sequence shown here is derived from an EMBL/GenBank/DDBJ whole genome shotgun (WGS) entry which is preliminary data.</text>
</comment>
<keyword evidence="5" id="KW-1185">Reference proteome</keyword>
<dbReference type="InterPro" id="IPR005913">
    <property type="entry name" value="dTDP_dehydrorham_reduct"/>
</dbReference>
<dbReference type="Gene3D" id="3.90.25.10">
    <property type="entry name" value="UDP-galactose 4-epimerase, domain 1"/>
    <property type="match status" value="1"/>
</dbReference>
<sequence length="277" mass="30298">MRVMITGAAGMLGRAVAAEFASREAEVIALKRTDLDITDLKLVRRVTCCEKPEIVINCAAYTNVDGAETEPHLAFLINGLGPRNLAVACREAGAILVHVSTDYVFDGNKPGAYSIYDDPCPSNIYGNSKLWGEKALSVNTNTYYIVRTSWLFGPGGNNFVMTMLRLGRDEGKVRVVNDQTGSPTYTVDLARGIADLCASGCYGIYHITNQGSVTWHDFAKAIFARKGLSVDLTPCNTMFMGRPARRPQNSVLDPFPLQETIGYLLPTWEDALARYLG</sequence>
<organism evidence="4 5">
    <name type="scientific">Pelotomaculum propionicicum</name>
    <dbReference type="NCBI Taxonomy" id="258475"/>
    <lineage>
        <taxon>Bacteria</taxon>
        <taxon>Bacillati</taxon>
        <taxon>Bacillota</taxon>
        <taxon>Clostridia</taxon>
        <taxon>Eubacteriales</taxon>
        <taxon>Desulfotomaculaceae</taxon>
        <taxon>Pelotomaculum</taxon>
    </lineage>
</organism>
<dbReference type="EC" id="1.1.1.133" evidence="2"/>
<dbReference type="AlphaFoldDB" id="A0A4Y7RNM3"/>
<comment type="function">
    <text evidence="2">Catalyzes the reduction of dTDP-6-deoxy-L-lyxo-4-hexulose to yield dTDP-L-rhamnose.</text>
</comment>
<name>A0A4Y7RNM3_9FIRM</name>
<dbReference type="GO" id="GO:0008831">
    <property type="term" value="F:dTDP-4-dehydrorhamnose reductase activity"/>
    <property type="evidence" value="ECO:0007669"/>
    <property type="project" value="UniProtKB-EC"/>
</dbReference>
<dbReference type="PANTHER" id="PTHR10491:SF4">
    <property type="entry name" value="METHIONINE ADENOSYLTRANSFERASE 2 SUBUNIT BETA"/>
    <property type="match status" value="1"/>
</dbReference>
<accession>A0A4Y7RNM3</accession>
<comment type="similarity">
    <text evidence="1 2">Belongs to the dTDP-4-dehydrorhamnose reductase family.</text>
</comment>